<keyword evidence="3" id="KW-1185">Reference proteome</keyword>
<organism evidence="2 3">
    <name type="scientific">Candolleomyces aberdarensis</name>
    <dbReference type="NCBI Taxonomy" id="2316362"/>
    <lineage>
        <taxon>Eukaryota</taxon>
        <taxon>Fungi</taxon>
        <taxon>Dikarya</taxon>
        <taxon>Basidiomycota</taxon>
        <taxon>Agaricomycotina</taxon>
        <taxon>Agaricomycetes</taxon>
        <taxon>Agaricomycetidae</taxon>
        <taxon>Agaricales</taxon>
        <taxon>Agaricineae</taxon>
        <taxon>Psathyrellaceae</taxon>
        <taxon>Candolleomyces</taxon>
    </lineage>
</organism>
<proteinExistence type="predicted"/>
<reference evidence="2 3" key="1">
    <citation type="submission" date="2019-01" db="EMBL/GenBank/DDBJ databases">
        <title>Draft genome sequence of Psathyrella aberdarensis IHI B618.</title>
        <authorList>
            <person name="Buettner E."/>
            <person name="Kellner H."/>
        </authorList>
    </citation>
    <scope>NUCLEOTIDE SEQUENCE [LARGE SCALE GENOMIC DNA]</scope>
    <source>
        <strain evidence="2 3">IHI B618</strain>
    </source>
</reference>
<accession>A0A4Q2D2X7</accession>
<evidence type="ECO:0000313" key="2">
    <source>
        <dbReference type="EMBL" id="RXW13162.1"/>
    </source>
</evidence>
<name>A0A4Q2D2X7_9AGAR</name>
<protein>
    <submittedName>
        <fullName evidence="2">Uncharacterized protein</fullName>
    </submittedName>
</protein>
<sequence>MEGISQVQWDVIRTNGAAIVREDLMTLPDPPNPLPARGKGRTAEWFIKNYPKEWAAAIGKFEFKEPILTYCGGSWKAQAAFRVVLRTLKNSDEAASGSESDLEDDSNPSTAKLVSPKKRRRRSSGSSRKKLKDSRVGHSDASPDTNQPPGQHLELQIHVATHAELHSQISAPLNSSARLVSESHTRNVLTVDTSFIQIDHSFETLKDEFSQFSPSIPYANELLAALEYSTSNLIKGFSETPSSDALAFLEGIEDADPNSDFFNADDDDNNNGGWGHYQFTSGGRTIKSTLSTWAVVGSVHFASKLLAATLRTCKVARHLCEIRNRSISSYTSDAYLAILVEHLWEIIPTPFKPISPVDPAARNSEDDDTLAETSHLQKLQLPEMKNWLSTHSIETPVGWRKRSREDFVKIILNADASKRPKLSDIASVLEARPAGKTKKGAARAQAST</sequence>
<comment type="caution">
    <text evidence="2">The sequence shown here is derived from an EMBL/GenBank/DDBJ whole genome shotgun (WGS) entry which is preliminary data.</text>
</comment>
<dbReference type="Proteomes" id="UP000290288">
    <property type="component" value="Unassembled WGS sequence"/>
</dbReference>
<dbReference type="EMBL" id="SDEE01000994">
    <property type="protein sequence ID" value="RXW13162.1"/>
    <property type="molecule type" value="Genomic_DNA"/>
</dbReference>
<dbReference type="STRING" id="2316362.A0A4Q2D2X7"/>
<feature type="region of interest" description="Disordered" evidence="1">
    <location>
        <begin position="92"/>
        <end position="151"/>
    </location>
</feature>
<feature type="compositionally biased region" description="Basic residues" evidence="1">
    <location>
        <begin position="115"/>
        <end position="132"/>
    </location>
</feature>
<evidence type="ECO:0000256" key="1">
    <source>
        <dbReference type="SAM" id="MobiDB-lite"/>
    </source>
</evidence>
<dbReference type="OrthoDB" id="3064584at2759"/>
<evidence type="ECO:0000313" key="3">
    <source>
        <dbReference type="Proteomes" id="UP000290288"/>
    </source>
</evidence>
<dbReference type="AlphaFoldDB" id="A0A4Q2D2X7"/>
<feature type="region of interest" description="Disordered" evidence="1">
    <location>
        <begin position="429"/>
        <end position="448"/>
    </location>
</feature>
<gene>
    <name evidence="2" type="ORF">EST38_g12691</name>
</gene>